<dbReference type="GO" id="GO:0008270">
    <property type="term" value="F:zinc ion binding"/>
    <property type="evidence" value="ECO:0007669"/>
    <property type="project" value="UniProtKB-KW"/>
</dbReference>
<sequence>MGSIIMRSAYKLMSKYFEKRGIKLPRIPYDYRRNPFSHGNHVFSREHRQLEPLYYRARVSAMVQPGFSSYAVSEAGATVDEIANAIKHDIADIRERHDRGEQVEHVFFVDEHRTRAKVVDKWSETGFKPKRRSTHRPWTHIKASRKAAIEEQRRSPYCYCGTRRKPPLIRCDNRRCQNKWYHLECVGIMDVPTDGWHCILCMTHMRFAKHMHLQHSRGNIPGPLNPPNFF</sequence>
<evidence type="ECO:0000313" key="6">
    <source>
        <dbReference type="EMBL" id="KAJ6215549.1"/>
    </source>
</evidence>
<feature type="domain" description="PHD-type" evidence="5">
    <location>
        <begin position="155"/>
        <end position="204"/>
    </location>
</feature>
<dbReference type="PROSITE" id="PS01359">
    <property type="entry name" value="ZF_PHD_1"/>
    <property type="match status" value="1"/>
</dbReference>
<dbReference type="SUPFAM" id="SSF57903">
    <property type="entry name" value="FYVE/PHD zinc finger"/>
    <property type="match status" value="1"/>
</dbReference>
<protein>
    <recommendedName>
        <fullName evidence="5">PHD-type domain-containing protein</fullName>
    </recommendedName>
</protein>
<keyword evidence="7" id="KW-1185">Reference proteome</keyword>
<dbReference type="SMART" id="SM00249">
    <property type="entry name" value="PHD"/>
    <property type="match status" value="1"/>
</dbReference>
<organism evidence="6 7">
    <name type="scientific">Blomia tropicalis</name>
    <name type="common">Mite</name>
    <dbReference type="NCBI Taxonomy" id="40697"/>
    <lineage>
        <taxon>Eukaryota</taxon>
        <taxon>Metazoa</taxon>
        <taxon>Ecdysozoa</taxon>
        <taxon>Arthropoda</taxon>
        <taxon>Chelicerata</taxon>
        <taxon>Arachnida</taxon>
        <taxon>Acari</taxon>
        <taxon>Acariformes</taxon>
        <taxon>Sarcoptiformes</taxon>
        <taxon>Astigmata</taxon>
        <taxon>Glycyphagoidea</taxon>
        <taxon>Echimyopodidae</taxon>
        <taxon>Blomia</taxon>
    </lineage>
</organism>
<dbReference type="PROSITE" id="PS50016">
    <property type="entry name" value="ZF_PHD_2"/>
    <property type="match status" value="1"/>
</dbReference>
<gene>
    <name evidence="6" type="ORF">RDWZM_010049</name>
</gene>
<dbReference type="AlphaFoldDB" id="A0A9Q0LY09"/>
<comment type="caution">
    <text evidence="6">The sequence shown here is derived from an EMBL/GenBank/DDBJ whole genome shotgun (WGS) entry which is preliminary data.</text>
</comment>
<dbReference type="Proteomes" id="UP001142055">
    <property type="component" value="Chromosome 4"/>
</dbReference>
<name>A0A9Q0LY09_BLOTA</name>
<dbReference type="EMBL" id="JAPWDV010000004">
    <property type="protein sequence ID" value="KAJ6215549.1"/>
    <property type="molecule type" value="Genomic_DNA"/>
</dbReference>
<dbReference type="InterPro" id="IPR001965">
    <property type="entry name" value="Znf_PHD"/>
</dbReference>
<keyword evidence="3" id="KW-0862">Zinc</keyword>
<dbReference type="InterPro" id="IPR011011">
    <property type="entry name" value="Znf_FYVE_PHD"/>
</dbReference>
<dbReference type="InterPro" id="IPR019787">
    <property type="entry name" value="Znf_PHD-finger"/>
</dbReference>
<keyword evidence="1" id="KW-0479">Metal-binding</keyword>
<dbReference type="InterPro" id="IPR013083">
    <property type="entry name" value="Znf_RING/FYVE/PHD"/>
</dbReference>
<reference evidence="6" key="1">
    <citation type="submission" date="2022-12" db="EMBL/GenBank/DDBJ databases">
        <title>Genome assemblies of Blomia tropicalis.</title>
        <authorList>
            <person name="Cui Y."/>
        </authorList>
    </citation>
    <scope>NUCLEOTIDE SEQUENCE</scope>
    <source>
        <tissue evidence="6">Adult mites</tissue>
    </source>
</reference>
<evidence type="ECO:0000259" key="5">
    <source>
        <dbReference type="PROSITE" id="PS50016"/>
    </source>
</evidence>
<evidence type="ECO:0000256" key="2">
    <source>
        <dbReference type="ARBA" id="ARBA00022771"/>
    </source>
</evidence>
<evidence type="ECO:0000256" key="3">
    <source>
        <dbReference type="ARBA" id="ARBA00022833"/>
    </source>
</evidence>
<evidence type="ECO:0000313" key="7">
    <source>
        <dbReference type="Proteomes" id="UP001142055"/>
    </source>
</evidence>
<evidence type="ECO:0000256" key="4">
    <source>
        <dbReference type="PROSITE-ProRule" id="PRU00146"/>
    </source>
</evidence>
<dbReference type="InterPro" id="IPR019786">
    <property type="entry name" value="Zinc_finger_PHD-type_CS"/>
</dbReference>
<proteinExistence type="predicted"/>
<keyword evidence="2 4" id="KW-0863">Zinc-finger</keyword>
<evidence type="ECO:0000256" key="1">
    <source>
        <dbReference type="ARBA" id="ARBA00022723"/>
    </source>
</evidence>
<accession>A0A9Q0LY09</accession>
<dbReference type="Gene3D" id="3.30.40.10">
    <property type="entry name" value="Zinc/RING finger domain, C3HC4 (zinc finger)"/>
    <property type="match status" value="1"/>
</dbReference>